<keyword evidence="2" id="KW-1185">Reference proteome</keyword>
<dbReference type="STRING" id="56857.A0A200Q103"/>
<protein>
    <submittedName>
        <fullName evidence="1">Uncharacterized protein</fullName>
    </submittedName>
</protein>
<sequence length="61" mass="6801">MAQSAIDLPPKGGFNFDLCVRNEMLSKKGVQLPSFRKTGTTIVGLKMNEREEDFLQNRAAT</sequence>
<dbReference type="AlphaFoldDB" id="A0A200Q103"/>
<reference evidence="1 2" key="1">
    <citation type="journal article" date="2017" name="Mol. Plant">
        <title>The Genome of Medicinal Plant Macleaya cordata Provides New Insights into Benzylisoquinoline Alkaloids Metabolism.</title>
        <authorList>
            <person name="Liu X."/>
            <person name="Liu Y."/>
            <person name="Huang P."/>
            <person name="Ma Y."/>
            <person name="Qing Z."/>
            <person name="Tang Q."/>
            <person name="Cao H."/>
            <person name="Cheng P."/>
            <person name="Zheng Y."/>
            <person name="Yuan Z."/>
            <person name="Zhou Y."/>
            <person name="Liu J."/>
            <person name="Tang Z."/>
            <person name="Zhuo Y."/>
            <person name="Zhang Y."/>
            <person name="Yu L."/>
            <person name="Huang J."/>
            <person name="Yang P."/>
            <person name="Peng Q."/>
            <person name="Zhang J."/>
            <person name="Jiang W."/>
            <person name="Zhang Z."/>
            <person name="Lin K."/>
            <person name="Ro D.K."/>
            <person name="Chen X."/>
            <person name="Xiong X."/>
            <person name="Shang Y."/>
            <person name="Huang S."/>
            <person name="Zeng J."/>
        </authorList>
    </citation>
    <scope>NUCLEOTIDE SEQUENCE [LARGE SCALE GENOMIC DNA]</scope>
    <source>
        <strain evidence="2">cv. BLH2017</strain>
        <tissue evidence="1">Root</tissue>
    </source>
</reference>
<dbReference type="Proteomes" id="UP000195402">
    <property type="component" value="Unassembled WGS sequence"/>
</dbReference>
<comment type="caution">
    <text evidence="1">The sequence shown here is derived from an EMBL/GenBank/DDBJ whole genome shotgun (WGS) entry which is preliminary data.</text>
</comment>
<dbReference type="OrthoDB" id="1719536at2759"/>
<proteinExistence type="predicted"/>
<organism evidence="1 2">
    <name type="scientific">Macleaya cordata</name>
    <name type="common">Five-seeded plume-poppy</name>
    <name type="synonym">Bocconia cordata</name>
    <dbReference type="NCBI Taxonomy" id="56857"/>
    <lineage>
        <taxon>Eukaryota</taxon>
        <taxon>Viridiplantae</taxon>
        <taxon>Streptophyta</taxon>
        <taxon>Embryophyta</taxon>
        <taxon>Tracheophyta</taxon>
        <taxon>Spermatophyta</taxon>
        <taxon>Magnoliopsida</taxon>
        <taxon>Ranunculales</taxon>
        <taxon>Papaveraceae</taxon>
        <taxon>Papaveroideae</taxon>
        <taxon>Macleaya</taxon>
    </lineage>
</organism>
<dbReference type="InParanoid" id="A0A200Q103"/>
<dbReference type="EMBL" id="MVGT01003396">
    <property type="protein sequence ID" value="OVA04116.1"/>
    <property type="molecule type" value="Genomic_DNA"/>
</dbReference>
<evidence type="ECO:0000313" key="2">
    <source>
        <dbReference type="Proteomes" id="UP000195402"/>
    </source>
</evidence>
<name>A0A200Q103_MACCD</name>
<gene>
    <name evidence="1" type="ORF">BVC80_8677g14</name>
</gene>
<accession>A0A200Q103</accession>
<evidence type="ECO:0000313" key="1">
    <source>
        <dbReference type="EMBL" id="OVA04116.1"/>
    </source>
</evidence>